<dbReference type="Pfam" id="PF14223">
    <property type="entry name" value="Retrotran_gag_2"/>
    <property type="match status" value="1"/>
</dbReference>
<name>A0A699JXM6_TANCI</name>
<dbReference type="EMBL" id="BKCJ010460933">
    <property type="protein sequence ID" value="GFA64456.1"/>
    <property type="molecule type" value="Genomic_DNA"/>
</dbReference>
<reference evidence="2" key="1">
    <citation type="journal article" date="2019" name="Sci. Rep.">
        <title>Draft genome of Tanacetum cinerariifolium, the natural source of mosquito coil.</title>
        <authorList>
            <person name="Yamashiro T."/>
            <person name="Shiraishi A."/>
            <person name="Satake H."/>
            <person name="Nakayama K."/>
        </authorList>
    </citation>
    <scope>NUCLEOTIDE SEQUENCE</scope>
</reference>
<evidence type="ECO:0000256" key="1">
    <source>
        <dbReference type="SAM" id="MobiDB-lite"/>
    </source>
</evidence>
<comment type="caution">
    <text evidence="2">The sequence shown here is derived from an EMBL/GenBank/DDBJ whole genome shotgun (WGS) entry which is preliminary data.</text>
</comment>
<organism evidence="2">
    <name type="scientific">Tanacetum cinerariifolium</name>
    <name type="common">Dalmatian daisy</name>
    <name type="synonym">Chrysanthemum cinerariifolium</name>
    <dbReference type="NCBI Taxonomy" id="118510"/>
    <lineage>
        <taxon>Eukaryota</taxon>
        <taxon>Viridiplantae</taxon>
        <taxon>Streptophyta</taxon>
        <taxon>Embryophyta</taxon>
        <taxon>Tracheophyta</taxon>
        <taxon>Spermatophyta</taxon>
        <taxon>Magnoliopsida</taxon>
        <taxon>eudicotyledons</taxon>
        <taxon>Gunneridae</taxon>
        <taxon>Pentapetalae</taxon>
        <taxon>asterids</taxon>
        <taxon>campanulids</taxon>
        <taxon>Asterales</taxon>
        <taxon>Asteraceae</taxon>
        <taxon>Asteroideae</taxon>
        <taxon>Anthemideae</taxon>
        <taxon>Anthemidinae</taxon>
        <taxon>Tanacetum</taxon>
    </lineage>
</organism>
<sequence>MEHLNPTLAKIPIIDTGKFEQWKFRIQQYLQNEHYALLEVIKFGDSYEAPKDVVDTGSASEGSTKKKGRTVVVTTEDMQKRRNDVKARTTLLLALPDEHQLRFNKYKTAQELWASILKTFVRNEATKKTKKNQLKLQYGNFKEEGSETLEQTFNKISNLDTMSLYDVYNYLKVYEPEVQKKSESNSQNMAFISSAKNISGNEEVNTTSIPTASTQVSPTSANVATASISLDTVCTYIASQSSGSQIKYKDINQIDEDDIEEMDIMWNMALLSMRADRYWKKTRKKISIQGTDVAGLISQRWSALTSTRWTTMLGSAGYPGAKIGVEEKTLNRVLREKNWPPSSDTEVFDKSLCSKACKKNTDSLNTKITDFGKKLSDSKTMLYHYKLGLSQVEARLVEFKNQEIKFYEKIRGLEFKVESKTNIIESLTNELEMLKKEKEGLDSKLTGFQSPSKDLDTLLGSQRPSPTIESNDLQNNSSSISDNGESTSSILSKPEIKFVKAADSPTFIKTNKDETVRKPSFKYAEMYRKTSKSYNVRGNQRN</sequence>
<dbReference type="AlphaFoldDB" id="A0A699JXM6"/>
<feature type="compositionally biased region" description="Polar residues" evidence="1">
    <location>
        <begin position="459"/>
        <end position="488"/>
    </location>
</feature>
<gene>
    <name evidence="2" type="ORF">Tci_636428</name>
</gene>
<accession>A0A699JXM6</accession>
<proteinExistence type="predicted"/>
<protein>
    <submittedName>
        <fullName evidence="2">Uncharacterized protein</fullName>
    </submittedName>
</protein>
<evidence type="ECO:0000313" key="2">
    <source>
        <dbReference type="EMBL" id="GFA64456.1"/>
    </source>
</evidence>
<feature type="region of interest" description="Disordered" evidence="1">
    <location>
        <begin position="442"/>
        <end position="488"/>
    </location>
</feature>